<sequence length="63" mass="6640">MDEVSSITRGLTTEKLADVQGQAQVSVLKKAIDIEAQQAQQLIEALPRPVSPGQPGGIINTKA</sequence>
<accession>A0ABU6K422</accession>
<dbReference type="Proteomes" id="UP001331561">
    <property type="component" value="Unassembled WGS sequence"/>
</dbReference>
<comment type="caution">
    <text evidence="1">The sequence shown here is derived from an EMBL/GenBank/DDBJ whole genome shotgun (WGS) entry which is preliminary data.</text>
</comment>
<evidence type="ECO:0000313" key="2">
    <source>
        <dbReference type="Proteomes" id="UP001331561"/>
    </source>
</evidence>
<proteinExistence type="predicted"/>
<keyword evidence="2" id="KW-1185">Reference proteome</keyword>
<reference evidence="1 2" key="1">
    <citation type="submission" date="2024-01" db="EMBL/GenBank/DDBJ databases">
        <title>Uliginosibacterium soil sp. nov.</title>
        <authorList>
            <person name="Lv Y."/>
        </authorList>
    </citation>
    <scope>NUCLEOTIDE SEQUENCE [LARGE SCALE GENOMIC DNA]</scope>
    <source>
        <strain evidence="1 2">H3</strain>
    </source>
</reference>
<evidence type="ECO:0000313" key="1">
    <source>
        <dbReference type="EMBL" id="MEC5386301.1"/>
    </source>
</evidence>
<protein>
    <submittedName>
        <fullName evidence="1">YjfB family protein</fullName>
    </submittedName>
</protein>
<dbReference type="InterPro" id="IPR025906">
    <property type="entry name" value="YjfB_motility"/>
</dbReference>
<name>A0ABU6K422_9RHOO</name>
<dbReference type="RefSeq" id="WP_327599272.1">
    <property type="nucleotide sequence ID" value="NZ_JAYXHS010000002.1"/>
</dbReference>
<dbReference type="EMBL" id="JAYXHS010000002">
    <property type="protein sequence ID" value="MEC5386301.1"/>
    <property type="molecule type" value="Genomic_DNA"/>
</dbReference>
<dbReference type="Pfam" id="PF14070">
    <property type="entry name" value="YjfB_motility"/>
    <property type="match status" value="1"/>
</dbReference>
<organism evidence="1 2">
    <name type="scientific">Uliginosibacterium silvisoli</name>
    <dbReference type="NCBI Taxonomy" id="3114758"/>
    <lineage>
        <taxon>Bacteria</taxon>
        <taxon>Pseudomonadati</taxon>
        <taxon>Pseudomonadota</taxon>
        <taxon>Betaproteobacteria</taxon>
        <taxon>Rhodocyclales</taxon>
        <taxon>Zoogloeaceae</taxon>
        <taxon>Uliginosibacterium</taxon>
    </lineage>
</organism>
<gene>
    <name evidence="1" type="ORF">VVD49_11245</name>
</gene>